<dbReference type="RefSeq" id="WP_183591620.1">
    <property type="nucleotide sequence ID" value="NZ_JACHWR010000001.1"/>
</dbReference>
<dbReference type="SUPFAM" id="SSF55781">
    <property type="entry name" value="GAF domain-like"/>
    <property type="match status" value="1"/>
</dbReference>
<evidence type="ECO:0000256" key="1">
    <source>
        <dbReference type="ARBA" id="ARBA00023015"/>
    </source>
</evidence>
<dbReference type="Pfam" id="PF01614">
    <property type="entry name" value="IclR_C"/>
    <property type="match status" value="1"/>
</dbReference>
<dbReference type="PANTHER" id="PTHR30136">
    <property type="entry name" value="HELIX-TURN-HELIX TRANSCRIPTIONAL REGULATOR, ICLR FAMILY"/>
    <property type="match status" value="1"/>
</dbReference>
<comment type="caution">
    <text evidence="6">The sequence shown here is derived from an EMBL/GenBank/DDBJ whole genome shotgun (WGS) entry which is preliminary data.</text>
</comment>
<dbReference type="Gene3D" id="3.30.450.40">
    <property type="match status" value="1"/>
</dbReference>
<dbReference type="SUPFAM" id="SSF46785">
    <property type="entry name" value="Winged helix' DNA-binding domain"/>
    <property type="match status" value="1"/>
</dbReference>
<dbReference type="Pfam" id="PF09339">
    <property type="entry name" value="HTH_IclR"/>
    <property type="match status" value="1"/>
</dbReference>
<dbReference type="AlphaFoldDB" id="A0A7W4YZZ7"/>
<feature type="domain" description="HTH iclR-type" evidence="4">
    <location>
        <begin position="5"/>
        <end position="64"/>
    </location>
</feature>
<proteinExistence type="predicted"/>
<dbReference type="InterPro" id="IPR014757">
    <property type="entry name" value="Tscrpt_reg_IclR_C"/>
</dbReference>
<dbReference type="PANTHER" id="PTHR30136:SF24">
    <property type="entry name" value="HTH-TYPE TRANSCRIPTIONAL REPRESSOR ALLR"/>
    <property type="match status" value="1"/>
</dbReference>
<name>A0A7W4YZZ7_9ACTN</name>
<sequence>MAEISKTADQALQVLGAVIDDGPVTAQQVASTLGLNRTVTHRLLTTLQARGFVRKHGSDYSAGPFFLKAAQRAWPAAFSQARSVVRELAEVHGETVLLTVADGDQAVAIDQVVAEKHPVRVGYPIGERHPLTVGASGRAILGYLEPRQLERVLDSIVDVDELARVRRGLDDLHRQGFAESHNELHPGIYGVAVPLLDADGYALASIALLAPVERADQVRALVPVLKETAESVSAALTSG</sequence>
<keyword evidence="3" id="KW-0804">Transcription</keyword>
<dbReference type="PROSITE" id="PS51078">
    <property type="entry name" value="ICLR_ED"/>
    <property type="match status" value="1"/>
</dbReference>
<dbReference type="InterPro" id="IPR036390">
    <property type="entry name" value="WH_DNA-bd_sf"/>
</dbReference>
<dbReference type="InterPro" id="IPR036388">
    <property type="entry name" value="WH-like_DNA-bd_sf"/>
</dbReference>
<dbReference type="GO" id="GO:0045892">
    <property type="term" value="P:negative regulation of DNA-templated transcription"/>
    <property type="evidence" value="ECO:0007669"/>
    <property type="project" value="TreeGrafter"/>
</dbReference>
<accession>A0A7W4YZZ7</accession>
<keyword evidence="1" id="KW-0805">Transcription regulation</keyword>
<dbReference type="GO" id="GO:0003700">
    <property type="term" value="F:DNA-binding transcription factor activity"/>
    <property type="evidence" value="ECO:0007669"/>
    <property type="project" value="TreeGrafter"/>
</dbReference>
<reference evidence="6 7" key="1">
    <citation type="submission" date="2020-08" db="EMBL/GenBank/DDBJ databases">
        <title>Sequencing the genomes of 1000 actinobacteria strains.</title>
        <authorList>
            <person name="Klenk H.-P."/>
        </authorList>
    </citation>
    <scope>NUCLEOTIDE SEQUENCE [LARGE SCALE GENOMIC DNA]</scope>
    <source>
        <strain evidence="6 7">DSM 105498</strain>
    </source>
</reference>
<dbReference type="GO" id="GO:0003677">
    <property type="term" value="F:DNA binding"/>
    <property type="evidence" value="ECO:0007669"/>
    <property type="project" value="UniProtKB-KW"/>
</dbReference>
<feature type="domain" description="IclR-ED" evidence="5">
    <location>
        <begin position="58"/>
        <end position="238"/>
    </location>
</feature>
<dbReference type="InterPro" id="IPR029016">
    <property type="entry name" value="GAF-like_dom_sf"/>
</dbReference>
<evidence type="ECO:0000256" key="2">
    <source>
        <dbReference type="ARBA" id="ARBA00023125"/>
    </source>
</evidence>
<dbReference type="InterPro" id="IPR050707">
    <property type="entry name" value="HTH_MetabolicPath_Reg"/>
</dbReference>
<organism evidence="6 7">
    <name type="scientific">Nocardioides soli</name>
    <dbReference type="NCBI Taxonomy" id="1036020"/>
    <lineage>
        <taxon>Bacteria</taxon>
        <taxon>Bacillati</taxon>
        <taxon>Actinomycetota</taxon>
        <taxon>Actinomycetes</taxon>
        <taxon>Propionibacteriales</taxon>
        <taxon>Nocardioidaceae</taxon>
        <taxon>Nocardioides</taxon>
    </lineage>
</organism>
<dbReference type="InterPro" id="IPR005471">
    <property type="entry name" value="Tscrpt_reg_IclR_N"/>
</dbReference>
<dbReference type="Proteomes" id="UP000589626">
    <property type="component" value="Unassembled WGS sequence"/>
</dbReference>
<gene>
    <name evidence="6" type="ORF">FHU40_001550</name>
</gene>
<dbReference type="PROSITE" id="PS51077">
    <property type="entry name" value="HTH_ICLR"/>
    <property type="match status" value="1"/>
</dbReference>
<keyword evidence="7" id="KW-1185">Reference proteome</keyword>
<evidence type="ECO:0000256" key="3">
    <source>
        <dbReference type="ARBA" id="ARBA00023163"/>
    </source>
</evidence>
<evidence type="ECO:0000313" key="6">
    <source>
        <dbReference type="EMBL" id="MBB3041749.1"/>
    </source>
</evidence>
<protein>
    <submittedName>
        <fullName evidence="6">DNA-binding IclR family transcriptional regulator</fullName>
    </submittedName>
</protein>
<evidence type="ECO:0000313" key="7">
    <source>
        <dbReference type="Proteomes" id="UP000589626"/>
    </source>
</evidence>
<dbReference type="EMBL" id="JACHWR010000001">
    <property type="protein sequence ID" value="MBB3041749.1"/>
    <property type="molecule type" value="Genomic_DNA"/>
</dbReference>
<dbReference type="SMART" id="SM00346">
    <property type="entry name" value="HTH_ICLR"/>
    <property type="match status" value="1"/>
</dbReference>
<keyword evidence="2 6" id="KW-0238">DNA-binding</keyword>
<evidence type="ECO:0000259" key="5">
    <source>
        <dbReference type="PROSITE" id="PS51078"/>
    </source>
</evidence>
<dbReference type="Gene3D" id="1.10.10.10">
    <property type="entry name" value="Winged helix-like DNA-binding domain superfamily/Winged helix DNA-binding domain"/>
    <property type="match status" value="1"/>
</dbReference>
<evidence type="ECO:0000259" key="4">
    <source>
        <dbReference type="PROSITE" id="PS51077"/>
    </source>
</evidence>